<feature type="transmembrane region" description="Helical" evidence="1">
    <location>
        <begin position="104"/>
        <end position="123"/>
    </location>
</feature>
<dbReference type="RefSeq" id="WP_147056428.1">
    <property type="nucleotide sequence ID" value="NZ_BJYL01000016.1"/>
</dbReference>
<name>A0A511Z680_9BACL</name>
<feature type="transmembrane region" description="Helical" evidence="1">
    <location>
        <begin position="44"/>
        <end position="61"/>
    </location>
</feature>
<feature type="transmembrane region" description="Helical" evidence="1">
    <location>
        <begin position="160"/>
        <end position="178"/>
    </location>
</feature>
<feature type="transmembrane region" description="Helical" evidence="1">
    <location>
        <begin position="135"/>
        <end position="155"/>
    </location>
</feature>
<evidence type="ECO:0000256" key="1">
    <source>
        <dbReference type="SAM" id="Phobius"/>
    </source>
</evidence>
<evidence type="ECO:0008006" key="4">
    <source>
        <dbReference type="Google" id="ProtNLM"/>
    </source>
</evidence>
<evidence type="ECO:0000313" key="3">
    <source>
        <dbReference type="Proteomes" id="UP000321901"/>
    </source>
</evidence>
<keyword evidence="1" id="KW-1133">Transmembrane helix</keyword>
<accession>A0A511Z680</accession>
<comment type="caution">
    <text evidence="2">The sequence shown here is derived from an EMBL/GenBank/DDBJ whole genome shotgun (WGS) entry which is preliminary data.</text>
</comment>
<reference evidence="2 3" key="1">
    <citation type="submission" date="2019-07" db="EMBL/GenBank/DDBJ databases">
        <title>Whole genome shotgun sequence of Sporosarcina luteola NBRC 105378.</title>
        <authorList>
            <person name="Hosoyama A."/>
            <person name="Uohara A."/>
            <person name="Ohji S."/>
            <person name="Ichikawa N."/>
        </authorList>
    </citation>
    <scope>NUCLEOTIDE SEQUENCE [LARGE SCALE GENOMIC DNA]</scope>
    <source>
        <strain evidence="2 3">NBRC 105378</strain>
    </source>
</reference>
<feature type="transmembrane region" description="Helical" evidence="1">
    <location>
        <begin position="6"/>
        <end position="32"/>
    </location>
</feature>
<proteinExistence type="predicted"/>
<organism evidence="2 3">
    <name type="scientific">Sporosarcina luteola</name>
    <dbReference type="NCBI Taxonomy" id="582850"/>
    <lineage>
        <taxon>Bacteria</taxon>
        <taxon>Bacillati</taxon>
        <taxon>Bacillota</taxon>
        <taxon>Bacilli</taxon>
        <taxon>Bacillales</taxon>
        <taxon>Caryophanaceae</taxon>
        <taxon>Sporosarcina</taxon>
    </lineage>
</organism>
<protein>
    <recommendedName>
        <fullName evidence="4">Prolipoprotein diacylglyceryl transferase</fullName>
    </recommendedName>
</protein>
<feature type="transmembrane region" description="Helical" evidence="1">
    <location>
        <begin position="184"/>
        <end position="202"/>
    </location>
</feature>
<gene>
    <name evidence="2" type="ORF">SLU01_12690</name>
</gene>
<dbReference type="OrthoDB" id="2427847at2"/>
<dbReference type="EMBL" id="BJYL01000016">
    <property type="protein sequence ID" value="GEN82957.1"/>
    <property type="molecule type" value="Genomic_DNA"/>
</dbReference>
<dbReference type="AlphaFoldDB" id="A0A511Z680"/>
<keyword evidence="1" id="KW-0812">Transmembrane</keyword>
<keyword evidence="1" id="KW-0472">Membrane</keyword>
<sequence length="218" mass="24289">MPVTNLFLIGSFTVPSTWIALIVAFILAYIAVRLKFGKVPAERYGDVVFYVIIIWKLSVILTDFTTVIHSPLAIVYFNGGFVGFILGMVFVIGKTWYDWKKGRLGMEVLAILFTSAVLVQTVFQVMMTVLNEGSLFVRIGTAVIFIGLAIVVWVYNGRSVVAQFPLLFMAAHIFVASIQPKGLMNPSLFVTILVSLFFIAIFRNQSMNIQTERGSSIE</sequence>
<keyword evidence="3" id="KW-1185">Reference proteome</keyword>
<feature type="transmembrane region" description="Helical" evidence="1">
    <location>
        <begin position="73"/>
        <end position="92"/>
    </location>
</feature>
<dbReference type="Proteomes" id="UP000321901">
    <property type="component" value="Unassembled WGS sequence"/>
</dbReference>
<evidence type="ECO:0000313" key="2">
    <source>
        <dbReference type="EMBL" id="GEN82957.1"/>
    </source>
</evidence>